<dbReference type="EMBL" id="JADGJW010001827">
    <property type="protein sequence ID" value="KAJ3200833.1"/>
    <property type="molecule type" value="Genomic_DNA"/>
</dbReference>
<dbReference type="AlphaFoldDB" id="A0AAD5TVZ0"/>
<sequence>MLSKTITAILLSVVVNASPAVVCNKMMPTCNTIRCASGFTCQVLPQTEFSCAKAECVA</sequence>
<accession>A0AAD5TVZ0</accession>
<organism evidence="2 3">
    <name type="scientific">Clydaea vesicula</name>
    <dbReference type="NCBI Taxonomy" id="447962"/>
    <lineage>
        <taxon>Eukaryota</taxon>
        <taxon>Fungi</taxon>
        <taxon>Fungi incertae sedis</taxon>
        <taxon>Chytridiomycota</taxon>
        <taxon>Chytridiomycota incertae sedis</taxon>
        <taxon>Chytridiomycetes</taxon>
        <taxon>Lobulomycetales</taxon>
        <taxon>Lobulomycetaceae</taxon>
        <taxon>Clydaea</taxon>
    </lineage>
</organism>
<keyword evidence="3" id="KW-1185">Reference proteome</keyword>
<gene>
    <name evidence="2" type="ORF">HK099_002492</name>
</gene>
<evidence type="ECO:0000313" key="3">
    <source>
        <dbReference type="Proteomes" id="UP001211065"/>
    </source>
</evidence>
<dbReference type="Proteomes" id="UP001211065">
    <property type="component" value="Unassembled WGS sequence"/>
</dbReference>
<proteinExistence type="predicted"/>
<keyword evidence="1" id="KW-0732">Signal</keyword>
<feature type="chain" id="PRO_5042087043" evidence="1">
    <location>
        <begin position="18"/>
        <end position="58"/>
    </location>
</feature>
<name>A0AAD5TVZ0_9FUNG</name>
<protein>
    <submittedName>
        <fullName evidence="2">Uncharacterized protein</fullName>
    </submittedName>
</protein>
<evidence type="ECO:0000256" key="1">
    <source>
        <dbReference type="SAM" id="SignalP"/>
    </source>
</evidence>
<evidence type="ECO:0000313" key="2">
    <source>
        <dbReference type="EMBL" id="KAJ3200833.1"/>
    </source>
</evidence>
<feature type="signal peptide" evidence="1">
    <location>
        <begin position="1"/>
        <end position="17"/>
    </location>
</feature>
<feature type="non-terminal residue" evidence="2">
    <location>
        <position position="58"/>
    </location>
</feature>
<reference evidence="2" key="1">
    <citation type="submission" date="2020-05" db="EMBL/GenBank/DDBJ databases">
        <title>Phylogenomic resolution of chytrid fungi.</title>
        <authorList>
            <person name="Stajich J.E."/>
            <person name="Amses K."/>
            <person name="Simmons R."/>
            <person name="Seto K."/>
            <person name="Myers J."/>
            <person name="Bonds A."/>
            <person name="Quandt C.A."/>
            <person name="Barry K."/>
            <person name="Liu P."/>
            <person name="Grigoriev I."/>
            <person name="Longcore J.E."/>
            <person name="James T.Y."/>
        </authorList>
    </citation>
    <scope>NUCLEOTIDE SEQUENCE</scope>
    <source>
        <strain evidence="2">JEL0476</strain>
    </source>
</reference>
<comment type="caution">
    <text evidence="2">The sequence shown here is derived from an EMBL/GenBank/DDBJ whole genome shotgun (WGS) entry which is preliminary data.</text>
</comment>